<sequence length="343" mass="39047">MRRESSAYVPFEFGLCPALQEEFRQRKGKSAYWEYYGFPTRGVSSEYIGELGRFAAYYPDTTNIEIDPAWGVGRRQGSVAHFTEMQHPMKNFQALTEFEAYPYPHPVEDYDWATLSSKVREIQARDLIAVASMQVTIFEIAWYLRGMETFLMDLMLNPDLATYHLDRVTAIRCECAKRYAAAGCDVLSLGDDVSTQLAMMMKVTTWRTFLKPRLQRVIQAAKSVKPDLLIFYHGDGNLQAIIPELIEIGVEILNPIQPECMNPIQIKQQYGHQLSFWGTIGTQTTMPFGSPDDVRQECRAMIREVGRGGGLGLAPSHILEPEVPWKNIEAFVETVSEYNANCR</sequence>
<feature type="domain" description="Uroporphyrinogen decarboxylase (URO-D)" evidence="1">
    <location>
        <begin position="128"/>
        <end position="338"/>
    </location>
</feature>
<keyword evidence="3" id="KW-1185">Reference proteome</keyword>
<dbReference type="SUPFAM" id="SSF51726">
    <property type="entry name" value="UROD/MetE-like"/>
    <property type="match status" value="1"/>
</dbReference>
<dbReference type="STRING" id="1499966.U14_05911"/>
<dbReference type="PANTHER" id="PTHR47099:SF1">
    <property type="entry name" value="METHYLCOBAMIDE:COM METHYLTRANSFERASE MTBA"/>
    <property type="match status" value="1"/>
</dbReference>
<dbReference type="Proteomes" id="UP000030700">
    <property type="component" value="Unassembled WGS sequence"/>
</dbReference>
<evidence type="ECO:0000313" key="3">
    <source>
        <dbReference type="Proteomes" id="UP000030700"/>
    </source>
</evidence>
<evidence type="ECO:0000259" key="1">
    <source>
        <dbReference type="Pfam" id="PF01208"/>
    </source>
</evidence>
<dbReference type="AlphaFoldDB" id="A0A081BT93"/>
<dbReference type="InterPro" id="IPR052024">
    <property type="entry name" value="Methanogen_methyltrans"/>
</dbReference>
<gene>
    <name evidence="2" type="ORF">U14_05911</name>
</gene>
<evidence type="ECO:0000313" key="2">
    <source>
        <dbReference type="EMBL" id="GAK54624.1"/>
    </source>
</evidence>
<dbReference type="GO" id="GO:0004853">
    <property type="term" value="F:uroporphyrinogen decarboxylase activity"/>
    <property type="evidence" value="ECO:0007669"/>
    <property type="project" value="InterPro"/>
</dbReference>
<dbReference type="PANTHER" id="PTHR47099">
    <property type="entry name" value="METHYLCOBAMIDE:COM METHYLTRANSFERASE MTBA"/>
    <property type="match status" value="1"/>
</dbReference>
<accession>A0A081BT93</accession>
<name>A0A081BT93_9BACT</name>
<reference evidence="2" key="1">
    <citation type="journal article" date="2015" name="PeerJ">
        <title>First genomic representation of candidate bacterial phylum KSB3 points to enhanced environmental sensing as a trigger of wastewater bulking.</title>
        <authorList>
            <person name="Sekiguchi Y."/>
            <person name="Ohashi A."/>
            <person name="Parks D.H."/>
            <person name="Yamauchi T."/>
            <person name="Tyson G.W."/>
            <person name="Hugenholtz P."/>
        </authorList>
    </citation>
    <scope>NUCLEOTIDE SEQUENCE [LARGE SCALE GENOMIC DNA]</scope>
</reference>
<dbReference type="HOGENOM" id="CLU_054162_0_0_0"/>
<dbReference type="EMBL" id="DF820462">
    <property type="protein sequence ID" value="GAK54624.1"/>
    <property type="molecule type" value="Genomic_DNA"/>
</dbReference>
<dbReference type="Gene3D" id="3.20.20.210">
    <property type="match status" value="1"/>
</dbReference>
<dbReference type="GO" id="GO:0006779">
    <property type="term" value="P:porphyrin-containing compound biosynthetic process"/>
    <property type="evidence" value="ECO:0007669"/>
    <property type="project" value="InterPro"/>
</dbReference>
<proteinExistence type="predicted"/>
<protein>
    <recommendedName>
        <fullName evidence="1">Uroporphyrinogen decarboxylase (URO-D) domain-containing protein</fullName>
    </recommendedName>
</protein>
<dbReference type="Pfam" id="PF01208">
    <property type="entry name" value="URO-D"/>
    <property type="match status" value="1"/>
</dbReference>
<dbReference type="InterPro" id="IPR038071">
    <property type="entry name" value="UROD/MetE-like_sf"/>
</dbReference>
<organism evidence="2">
    <name type="scientific">Candidatus Moduliflexus flocculans</name>
    <dbReference type="NCBI Taxonomy" id="1499966"/>
    <lineage>
        <taxon>Bacteria</taxon>
        <taxon>Candidatus Moduliflexota</taxon>
        <taxon>Candidatus Moduliflexia</taxon>
        <taxon>Candidatus Moduliflexales</taxon>
        <taxon>Candidatus Moduliflexaceae</taxon>
    </lineage>
</organism>
<dbReference type="InterPro" id="IPR000257">
    <property type="entry name" value="Uroporphyrinogen_deCOase"/>
</dbReference>